<dbReference type="InterPro" id="IPR023346">
    <property type="entry name" value="Lysozyme-like_dom_sf"/>
</dbReference>
<evidence type="ECO:0000256" key="1">
    <source>
        <dbReference type="SAM" id="MobiDB-lite"/>
    </source>
</evidence>
<feature type="region of interest" description="Disordered" evidence="1">
    <location>
        <begin position="242"/>
        <end position="293"/>
    </location>
</feature>
<reference evidence="2" key="3">
    <citation type="submission" date="2024-05" db="EMBL/GenBank/DDBJ databases">
        <title>Description of novel Chryseobacterium sp. strain C-2.</title>
        <authorList>
            <person name="Saticioglu I.B."/>
        </authorList>
    </citation>
    <scope>NUCLEOTIDE SEQUENCE</scope>
    <source>
        <strain evidence="2">C-2</strain>
    </source>
</reference>
<evidence type="ECO:0000313" key="4">
    <source>
        <dbReference type="Proteomes" id="UP000603715"/>
    </source>
</evidence>
<gene>
    <name evidence="2" type="ORF">IEW27_17980</name>
    <name evidence="3" type="ORF">LNP80_21640</name>
</gene>
<organism evidence="3 5">
    <name type="scientific">Chryseobacterium muglaense</name>
    <dbReference type="NCBI Taxonomy" id="2893752"/>
    <lineage>
        <taxon>Bacteria</taxon>
        <taxon>Pseudomonadati</taxon>
        <taxon>Bacteroidota</taxon>
        <taxon>Flavobacteriia</taxon>
        <taxon>Flavobacteriales</taxon>
        <taxon>Weeksellaceae</taxon>
        <taxon>Chryseobacterium group</taxon>
        <taxon>Chryseobacterium</taxon>
    </lineage>
</organism>
<evidence type="ECO:0000313" key="3">
    <source>
        <dbReference type="EMBL" id="MCC9036814.1"/>
    </source>
</evidence>
<reference evidence="3" key="1">
    <citation type="submission" date="2021-11" db="EMBL/GenBank/DDBJ databases">
        <title>Description of novel Chryseobacterium species.</title>
        <authorList>
            <person name="Saticioglu I.B."/>
            <person name="Ay H."/>
            <person name="Altun S."/>
            <person name="Duman M."/>
        </authorList>
    </citation>
    <scope>NUCLEOTIDE SEQUENCE</scope>
    <source>
        <strain evidence="3">C-39</strain>
    </source>
</reference>
<dbReference type="AlphaFoldDB" id="A0A9Q3UXA9"/>
<name>A0A9Q3UXA9_9FLAO</name>
<dbReference type="Proteomes" id="UP000603715">
    <property type="component" value="Unassembled WGS sequence"/>
</dbReference>
<dbReference type="Gene3D" id="1.10.530.10">
    <property type="match status" value="1"/>
</dbReference>
<sequence length="624" mass="70761">MGKLTILGNANPVIGKEEMYSVSSMNGDWLNPLTNTYKNPLQTPKIHWEVMVQTKTGWRKGGSDKEGQTVPYTFGQKSLMHKGIKIIVEQGEDKGELIVHPQRAKEPKITKVELLDANYKPITKGKKLSYRDTIIARAYCVEMFNMQVAFTLWEDDARGEAHDPITNALNKINLIPVLETVNIKGIAEAVFRLPIYTMAVQIANARIASGDKNEGATHEYYVTADVVSKNIQKASENVNVVNPTYELPKRQRTLPQNTPTPKPAPPKEKPKPKENSPKFPVTTGGKSQSDGQGKILSAEFVDKNGNRLHSSKVGTTVFLKITAKNMKNKKAKVKIWEEDNFRWTNDLIFEKDYVLVGDTNFVWVQLTQEMFDKANDGSDSNRQDYFIEVIYNKTSVDSDVMPVSADAEPTKVPKGKSVTVIKEVKVEKKEEGKKEECCVIDEEFFLTNYEKEFPTKDKKGKIIPLSGLIKISLRRVFKSISEYYANEKKCCNKYRIAYMLATVKHETGHTFDPVEEANWLSWKVKKKYFEDMYDPILGKNEARRNKAIEIGNTSAGDGVKYYGRGYVQITGKTNYQKMKDKFNVDFVNDVTKVAEHEWAMKILIYGSEDGIFTGKKLSNYIVTP</sequence>
<reference evidence="4" key="2">
    <citation type="submission" date="2023-07" db="EMBL/GenBank/DDBJ databases">
        <title>Description of novel Chryseobacterium sp. strain C-2.</title>
        <authorList>
            <person name="Saticioglu I.B."/>
        </authorList>
    </citation>
    <scope>NUCLEOTIDE SEQUENCE [LARGE SCALE GENOMIC DNA]</scope>
    <source>
        <strain evidence="4">C-2</strain>
    </source>
</reference>
<comment type="caution">
    <text evidence="3">The sequence shown here is derived from an EMBL/GenBank/DDBJ whole genome shotgun (WGS) entry which is preliminary data.</text>
</comment>
<feature type="compositionally biased region" description="Basic and acidic residues" evidence="1">
    <location>
        <begin position="265"/>
        <end position="276"/>
    </location>
</feature>
<dbReference type="Proteomes" id="UP001107960">
    <property type="component" value="Unassembled WGS sequence"/>
</dbReference>
<keyword evidence="4" id="KW-1185">Reference proteome</keyword>
<evidence type="ECO:0000313" key="5">
    <source>
        <dbReference type="Proteomes" id="UP001107960"/>
    </source>
</evidence>
<accession>A0A9Q3UXA9</accession>
<dbReference type="SUPFAM" id="SSF53955">
    <property type="entry name" value="Lysozyme-like"/>
    <property type="match status" value="1"/>
</dbReference>
<evidence type="ECO:0000313" key="2">
    <source>
        <dbReference type="EMBL" id="MBD3906475.1"/>
    </source>
</evidence>
<dbReference type="RefSeq" id="WP_191180886.1">
    <property type="nucleotide sequence ID" value="NZ_JACXXP010000032.1"/>
</dbReference>
<protein>
    <recommendedName>
        <fullName evidence="6">Chitinase</fullName>
    </recommendedName>
</protein>
<dbReference type="EMBL" id="JACXXP010000032">
    <property type="protein sequence ID" value="MBD3906475.1"/>
    <property type="molecule type" value="Genomic_DNA"/>
</dbReference>
<evidence type="ECO:0008006" key="6">
    <source>
        <dbReference type="Google" id="ProtNLM"/>
    </source>
</evidence>
<proteinExistence type="predicted"/>
<dbReference type="EMBL" id="JAJJML010000001">
    <property type="protein sequence ID" value="MCC9036814.1"/>
    <property type="molecule type" value="Genomic_DNA"/>
</dbReference>